<feature type="compositionally biased region" description="Basic and acidic residues" evidence="1">
    <location>
        <begin position="294"/>
        <end position="308"/>
    </location>
</feature>
<dbReference type="OrthoDB" id="3922141at2759"/>
<feature type="compositionally biased region" description="Polar residues" evidence="1">
    <location>
        <begin position="54"/>
        <end position="64"/>
    </location>
</feature>
<evidence type="ECO:0000313" key="3">
    <source>
        <dbReference type="Proteomes" id="UP000799439"/>
    </source>
</evidence>
<feature type="region of interest" description="Disordered" evidence="1">
    <location>
        <begin position="236"/>
        <end position="332"/>
    </location>
</feature>
<proteinExistence type="predicted"/>
<reference evidence="2" key="1">
    <citation type="journal article" date="2020" name="Stud. Mycol.">
        <title>101 Dothideomycetes genomes: a test case for predicting lifestyles and emergence of pathogens.</title>
        <authorList>
            <person name="Haridas S."/>
            <person name="Albert R."/>
            <person name="Binder M."/>
            <person name="Bloem J."/>
            <person name="Labutti K."/>
            <person name="Salamov A."/>
            <person name="Andreopoulos B."/>
            <person name="Baker S."/>
            <person name="Barry K."/>
            <person name="Bills G."/>
            <person name="Bluhm B."/>
            <person name="Cannon C."/>
            <person name="Castanera R."/>
            <person name="Culley D."/>
            <person name="Daum C."/>
            <person name="Ezra D."/>
            <person name="Gonzalez J."/>
            <person name="Henrissat B."/>
            <person name="Kuo A."/>
            <person name="Liang C."/>
            <person name="Lipzen A."/>
            <person name="Lutzoni F."/>
            <person name="Magnuson J."/>
            <person name="Mondo S."/>
            <person name="Nolan M."/>
            <person name="Ohm R."/>
            <person name="Pangilinan J."/>
            <person name="Park H.-J."/>
            <person name="Ramirez L."/>
            <person name="Alfaro M."/>
            <person name="Sun H."/>
            <person name="Tritt A."/>
            <person name="Yoshinaga Y."/>
            <person name="Zwiers L.-H."/>
            <person name="Turgeon B."/>
            <person name="Goodwin S."/>
            <person name="Spatafora J."/>
            <person name="Crous P."/>
            <person name="Grigoriev I."/>
        </authorList>
    </citation>
    <scope>NUCLEOTIDE SEQUENCE</scope>
    <source>
        <strain evidence="2">CBS 260.36</strain>
    </source>
</reference>
<gene>
    <name evidence="2" type="ORF">K461DRAFT_267076</name>
</gene>
<name>A0A9P4J3R7_9PEZI</name>
<feature type="compositionally biased region" description="Pro residues" evidence="1">
    <location>
        <begin position="252"/>
        <end position="263"/>
    </location>
</feature>
<comment type="caution">
    <text evidence="2">The sequence shown here is derived from an EMBL/GenBank/DDBJ whole genome shotgun (WGS) entry which is preliminary data.</text>
</comment>
<feature type="compositionally biased region" description="Low complexity" evidence="1">
    <location>
        <begin position="394"/>
        <end position="404"/>
    </location>
</feature>
<evidence type="ECO:0000313" key="2">
    <source>
        <dbReference type="EMBL" id="KAF2153996.1"/>
    </source>
</evidence>
<keyword evidence="3" id="KW-1185">Reference proteome</keyword>
<sequence>MDHPDMPAGMRLPKRKKISKKPEKSTTSQTPSSTAPTKSSSEYGVSEPRERQRSYPTIPQSSTLKPVPPVPFPIHGDNVRHSFETGELPSRRSESGDSGRKLSFLSRMKKPDKQSKTVRSTPNVLTQRIIASEHPDLGATRAVDSREPIFALTSSSNNSNQAIATMRPDSMTSIEAPTVRPLPTPTWMLRGNRRAEEHLRYTDARQQGFPASPPPNAHLVQLRPIQLEDEQAGRLAMGPTTVPSSGPIWSGPQPPLPPLPPLPSSAHDPHWQQQNKTLFATATSGLAPNQAQPDPERSIYPHSLEHHGLPASLVPGSGASASSYRHHSASSGSVYSVVADPEERYTTAPPEIPAKAEQRLVTLPRSAPDLLTARQVRSTSVPHGHLLTKLATNSSHSSHGSRTSPNDSLSLYEQPSPPAPQRQSSQPSTPLDYRQQRPVSPIADIQQPHTSHMQAFYTPTDESRAETLLTATGRPTHQISHASLATSEDRVSFSIADSTDGIPFIPSRSVSPMPNLQQDMTSLSIDTGAPRMSPNFASNYRQSAVSALSNYEIDRFNHDVSPIDEGDVSPLDQDELPDYATSQEEMARIRQIENERRARELQALWLASNAGRT</sequence>
<feature type="compositionally biased region" description="Low complexity" evidence="1">
    <location>
        <begin position="25"/>
        <end position="41"/>
    </location>
</feature>
<feature type="compositionally biased region" description="Low complexity" evidence="1">
    <location>
        <begin position="421"/>
        <end position="430"/>
    </location>
</feature>
<organism evidence="2 3">
    <name type="scientific">Myriangium duriaei CBS 260.36</name>
    <dbReference type="NCBI Taxonomy" id="1168546"/>
    <lineage>
        <taxon>Eukaryota</taxon>
        <taxon>Fungi</taxon>
        <taxon>Dikarya</taxon>
        <taxon>Ascomycota</taxon>
        <taxon>Pezizomycotina</taxon>
        <taxon>Dothideomycetes</taxon>
        <taxon>Dothideomycetidae</taxon>
        <taxon>Myriangiales</taxon>
        <taxon>Myriangiaceae</taxon>
        <taxon>Myriangium</taxon>
    </lineage>
</organism>
<feature type="region of interest" description="Disordered" evidence="1">
    <location>
        <begin position="390"/>
        <end position="434"/>
    </location>
</feature>
<evidence type="ECO:0000256" key="1">
    <source>
        <dbReference type="SAM" id="MobiDB-lite"/>
    </source>
</evidence>
<protein>
    <submittedName>
        <fullName evidence="2">Uncharacterized protein</fullName>
    </submittedName>
</protein>
<dbReference type="AlphaFoldDB" id="A0A9P4J3R7"/>
<accession>A0A9P4J3R7</accession>
<feature type="compositionally biased region" description="Basic and acidic residues" evidence="1">
    <location>
        <begin position="77"/>
        <end position="100"/>
    </location>
</feature>
<feature type="compositionally biased region" description="Low complexity" evidence="1">
    <location>
        <begin position="316"/>
        <end position="332"/>
    </location>
</feature>
<dbReference type="EMBL" id="ML996084">
    <property type="protein sequence ID" value="KAF2153996.1"/>
    <property type="molecule type" value="Genomic_DNA"/>
</dbReference>
<feature type="compositionally biased region" description="Polar residues" evidence="1">
    <location>
        <begin position="271"/>
        <end position="292"/>
    </location>
</feature>
<dbReference type="Proteomes" id="UP000799439">
    <property type="component" value="Unassembled WGS sequence"/>
</dbReference>
<feature type="region of interest" description="Disordered" evidence="1">
    <location>
        <begin position="1"/>
        <end position="122"/>
    </location>
</feature>